<reference evidence="2 3" key="1">
    <citation type="journal article" date="2019" name="Int. J. Syst. Evol. Microbiol.">
        <title>The Global Catalogue of Microorganisms (GCM) 10K type strain sequencing project: providing services to taxonomists for standard genome sequencing and annotation.</title>
        <authorList>
            <consortium name="The Broad Institute Genomics Platform"/>
            <consortium name="The Broad Institute Genome Sequencing Center for Infectious Disease"/>
            <person name="Wu L."/>
            <person name="Ma J."/>
        </authorList>
    </citation>
    <scope>NUCLEOTIDE SEQUENCE [LARGE SCALE GENOMIC DNA]</scope>
    <source>
        <strain evidence="2 3">JCM 6305</strain>
    </source>
</reference>
<protein>
    <recommendedName>
        <fullName evidence="4">PAP2 superfamily protein</fullName>
    </recommendedName>
</protein>
<dbReference type="InterPro" id="IPR036938">
    <property type="entry name" value="PAP2/HPO_sf"/>
</dbReference>
<keyword evidence="3" id="KW-1185">Reference proteome</keyword>
<evidence type="ECO:0000313" key="3">
    <source>
        <dbReference type="Proteomes" id="UP001501638"/>
    </source>
</evidence>
<keyword evidence="1" id="KW-0472">Membrane</keyword>
<dbReference type="Gene3D" id="1.20.144.10">
    <property type="entry name" value="Phosphatidic acid phosphatase type 2/haloperoxidase"/>
    <property type="match status" value="1"/>
</dbReference>
<dbReference type="SUPFAM" id="SSF48317">
    <property type="entry name" value="Acid phosphatase/Vanadium-dependent haloperoxidase"/>
    <property type="match status" value="1"/>
</dbReference>
<feature type="transmembrane region" description="Helical" evidence="1">
    <location>
        <begin position="29"/>
        <end position="51"/>
    </location>
</feature>
<evidence type="ECO:0008006" key="4">
    <source>
        <dbReference type="Google" id="ProtNLM"/>
    </source>
</evidence>
<evidence type="ECO:0000313" key="2">
    <source>
        <dbReference type="EMBL" id="GAA2432281.1"/>
    </source>
</evidence>
<keyword evidence="1" id="KW-1133">Transmembrane helix</keyword>
<proteinExistence type="predicted"/>
<organism evidence="2 3">
    <name type="scientific">Streptomyces macrosporus</name>
    <dbReference type="NCBI Taxonomy" id="44032"/>
    <lineage>
        <taxon>Bacteria</taxon>
        <taxon>Bacillati</taxon>
        <taxon>Actinomycetota</taxon>
        <taxon>Actinomycetes</taxon>
        <taxon>Kitasatosporales</taxon>
        <taxon>Streptomycetaceae</taxon>
        <taxon>Streptomyces</taxon>
    </lineage>
</organism>
<dbReference type="CDD" id="cd01610">
    <property type="entry name" value="PAP2_like"/>
    <property type="match status" value="1"/>
</dbReference>
<feature type="transmembrane region" description="Helical" evidence="1">
    <location>
        <begin position="57"/>
        <end position="79"/>
    </location>
</feature>
<evidence type="ECO:0000256" key="1">
    <source>
        <dbReference type="SAM" id="Phobius"/>
    </source>
</evidence>
<keyword evidence="1" id="KW-0812">Transmembrane</keyword>
<feature type="transmembrane region" description="Helical" evidence="1">
    <location>
        <begin position="99"/>
        <end position="117"/>
    </location>
</feature>
<sequence>MTTSEASARSPVMATITTAGPADRLARHLAILFCPPVLPVAAGCAVSWHATWPSPAGLVWGLTAVACGALGVAVIVFGVRRGWWPDVHLSRRDDRRWPLVCATLGAAGVWLLCRHLGAPRELLAPAAMAPVGGAAVALCTCFGKISLHAGAAAGSITLLVVRLNPWCALLYPLVALIAWSRVRLGAHTWLQVCAGTALGTVLTAGVMLAV</sequence>
<dbReference type="EMBL" id="BAAASZ010000011">
    <property type="protein sequence ID" value="GAA2432281.1"/>
    <property type="molecule type" value="Genomic_DNA"/>
</dbReference>
<gene>
    <name evidence="2" type="ORF">GCM10010405_14030</name>
</gene>
<dbReference type="Proteomes" id="UP001501638">
    <property type="component" value="Unassembled WGS sequence"/>
</dbReference>
<comment type="caution">
    <text evidence="2">The sequence shown here is derived from an EMBL/GenBank/DDBJ whole genome shotgun (WGS) entry which is preliminary data.</text>
</comment>
<feature type="transmembrane region" description="Helical" evidence="1">
    <location>
        <begin position="123"/>
        <end position="142"/>
    </location>
</feature>
<feature type="transmembrane region" description="Helical" evidence="1">
    <location>
        <begin position="163"/>
        <end position="182"/>
    </location>
</feature>
<accession>A0ABN3JLV2</accession>
<feature type="transmembrane region" description="Helical" evidence="1">
    <location>
        <begin position="188"/>
        <end position="209"/>
    </location>
</feature>
<name>A0ABN3JLV2_9ACTN</name>